<dbReference type="GO" id="GO:0000976">
    <property type="term" value="F:transcription cis-regulatory region binding"/>
    <property type="evidence" value="ECO:0007669"/>
    <property type="project" value="TreeGrafter"/>
</dbReference>
<dbReference type="AlphaFoldDB" id="A0A7D6VG80"/>
<evidence type="ECO:0000256" key="5">
    <source>
        <dbReference type="SAM" id="MobiDB-lite"/>
    </source>
</evidence>
<evidence type="ECO:0000256" key="4">
    <source>
        <dbReference type="PROSITE-ProRule" id="PRU00335"/>
    </source>
</evidence>
<dbReference type="SUPFAM" id="SSF48498">
    <property type="entry name" value="Tetracyclin repressor-like, C-terminal domain"/>
    <property type="match status" value="1"/>
</dbReference>
<keyword evidence="2 4" id="KW-0238">DNA-binding</keyword>
<dbReference type="SUPFAM" id="SSF46689">
    <property type="entry name" value="Homeodomain-like"/>
    <property type="match status" value="1"/>
</dbReference>
<evidence type="ECO:0000256" key="2">
    <source>
        <dbReference type="ARBA" id="ARBA00023125"/>
    </source>
</evidence>
<evidence type="ECO:0000256" key="3">
    <source>
        <dbReference type="ARBA" id="ARBA00023163"/>
    </source>
</evidence>
<keyword evidence="3" id="KW-0804">Transcription</keyword>
<dbReference type="PANTHER" id="PTHR30055">
    <property type="entry name" value="HTH-TYPE TRANSCRIPTIONAL REGULATOR RUTR"/>
    <property type="match status" value="1"/>
</dbReference>
<evidence type="ECO:0000313" key="7">
    <source>
        <dbReference type="EMBL" id="QLY29416.1"/>
    </source>
</evidence>
<dbReference type="Pfam" id="PF00440">
    <property type="entry name" value="TetR_N"/>
    <property type="match status" value="1"/>
</dbReference>
<name>A0A7D6VG80_9NOCA</name>
<dbReference type="RefSeq" id="WP_181580620.1">
    <property type="nucleotide sequence ID" value="NZ_CP059399.1"/>
</dbReference>
<dbReference type="PROSITE" id="PS50977">
    <property type="entry name" value="HTH_TETR_2"/>
    <property type="match status" value="1"/>
</dbReference>
<dbReference type="InterPro" id="IPR050109">
    <property type="entry name" value="HTH-type_TetR-like_transc_reg"/>
</dbReference>
<proteinExistence type="predicted"/>
<dbReference type="InterPro" id="IPR009057">
    <property type="entry name" value="Homeodomain-like_sf"/>
</dbReference>
<sequence length="207" mass="22390">MFKKAGECEVPPAEAKPAQAKRADARRNIAAILDAAQDCLVADPDANLAEIAKHAGVGRITLYGHFPSRAELIDAVFTRAMEESDRTLDTIELDGNPRAALRRLVTASWRIVDRFRSLLIAAQNHIAAERIRDAHEGPLRRVTGLIERGRAEGVFRDDQPAQWMATVYYSVIHGAAAEVAAGRLAEADADTLITATLLGAYAPPANS</sequence>
<dbReference type="Proteomes" id="UP000515512">
    <property type="component" value="Chromosome"/>
</dbReference>
<evidence type="ECO:0000259" key="6">
    <source>
        <dbReference type="PROSITE" id="PS50977"/>
    </source>
</evidence>
<keyword evidence="8" id="KW-1185">Reference proteome</keyword>
<protein>
    <submittedName>
        <fullName evidence="7">TetR/AcrR family transcriptional regulator</fullName>
    </submittedName>
</protein>
<feature type="DNA-binding region" description="H-T-H motif" evidence="4">
    <location>
        <begin position="47"/>
        <end position="66"/>
    </location>
</feature>
<dbReference type="InterPro" id="IPR036271">
    <property type="entry name" value="Tet_transcr_reg_TetR-rel_C_sf"/>
</dbReference>
<dbReference type="KEGG" id="nhu:H0264_29750"/>
<gene>
    <name evidence="7" type="ORF">H0264_29750</name>
</gene>
<evidence type="ECO:0000256" key="1">
    <source>
        <dbReference type="ARBA" id="ARBA00023015"/>
    </source>
</evidence>
<accession>A0A7D6VG80</accession>
<dbReference type="Gene3D" id="1.10.357.10">
    <property type="entry name" value="Tetracycline Repressor, domain 2"/>
    <property type="match status" value="1"/>
</dbReference>
<reference evidence="7 8" key="1">
    <citation type="submission" date="2020-07" db="EMBL/GenBank/DDBJ databases">
        <authorList>
            <person name="Zhuang K."/>
            <person name="Ran Y."/>
        </authorList>
    </citation>
    <scope>NUCLEOTIDE SEQUENCE [LARGE SCALE GENOMIC DNA]</scope>
    <source>
        <strain evidence="7 8">WCH-YHL-001</strain>
    </source>
</reference>
<dbReference type="PANTHER" id="PTHR30055:SF234">
    <property type="entry name" value="HTH-TYPE TRANSCRIPTIONAL REGULATOR BETI"/>
    <property type="match status" value="1"/>
</dbReference>
<keyword evidence="1" id="KW-0805">Transcription regulation</keyword>
<organism evidence="7 8">
    <name type="scientific">Nocardia huaxiensis</name>
    <dbReference type="NCBI Taxonomy" id="2755382"/>
    <lineage>
        <taxon>Bacteria</taxon>
        <taxon>Bacillati</taxon>
        <taxon>Actinomycetota</taxon>
        <taxon>Actinomycetes</taxon>
        <taxon>Mycobacteriales</taxon>
        <taxon>Nocardiaceae</taxon>
        <taxon>Nocardia</taxon>
    </lineage>
</organism>
<dbReference type="EMBL" id="CP059399">
    <property type="protein sequence ID" value="QLY29416.1"/>
    <property type="molecule type" value="Genomic_DNA"/>
</dbReference>
<dbReference type="InterPro" id="IPR001647">
    <property type="entry name" value="HTH_TetR"/>
</dbReference>
<dbReference type="GO" id="GO:0003700">
    <property type="term" value="F:DNA-binding transcription factor activity"/>
    <property type="evidence" value="ECO:0007669"/>
    <property type="project" value="TreeGrafter"/>
</dbReference>
<feature type="region of interest" description="Disordered" evidence="5">
    <location>
        <begin position="1"/>
        <end position="21"/>
    </location>
</feature>
<feature type="domain" description="HTH tetR-type" evidence="6">
    <location>
        <begin position="26"/>
        <end position="84"/>
    </location>
</feature>
<evidence type="ECO:0000313" key="8">
    <source>
        <dbReference type="Proteomes" id="UP000515512"/>
    </source>
</evidence>